<keyword evidence="2" id="KW-0349">Heme</keyword>
<evidence type="ECO:0008006" key="5">
    <source>
        <dbReference type="Google" id="ProtNLM"/>
    </source>
</evidence>
<sequence length="470" mass="53444">MLDFAIFAVTFLTVLLVAIIWLYPSSKRVTTIPGLDPSTKEDGNWSDINRAGSLHKFLQEIHARFGPITGFWWGQTYVVSIASPQLFKQHSAVFDRPAELFKTFEPLIGADSIQFANGADGRKRRQQYDRAFAHEKFPIYYDKFQKVAASVSKKWLEKSSEDHVPLSEHMFAYAIKAALLTLLGESFTDDKLVLSFKNAYDKAWSDMEHRLSDPTLPADNSPRMTQFTEAVKYLQTTIGKVVKHRQEKKQLGQLLVDDIIELSSSQDVVISDTLTYLIGAFHTTANLLTWCFYFLATHKDVQDKVYKEIIQVLGDNTSVSQENCGQLSYMTQVFDETFRCAVVAPWGARYQDFDSELAGHKIPKGTPVIHAFGVVLQDETLWPLPNKFDPDRFSPENSKDRGTYEFVPFGFAGKRKCPGYKFAYSEAAVLVTDLIRRFEISLLDDQVVQPVYGLVTHPLDEIWVKVTKRS</sequence>
<dbReference type="PANTHER" id="PTHR24280:SF4">
    <property type="entry name" value="CYTOCHROME P450 20A1"/>
    <property type="match status" value="1"/>
</dbReference>
<keyword evidence="3" id="KW-0472">Membrane</keyword>
<evidence type="ECO:0000256" key="3">
    <source>
        <dbReference type="SAM" id="Phobius"/>
    </source>
</evidence>
<keyword evidence="2" id="KW-0479">Metal-binding</keyword>
<proteinExistence type="inferred from homology"/>
<dbReference type="PANTHER" id="PTHR24280">
    <property type="entry name" value="CYTOCHROME P450 20A1"/>
    <property type="match status" value="1"/>
</dbReference>
<evidence type="ECO:0000256" key="1">
    <source>
        <dbReference type="ARBA" id="ARBA00010617"/>
    </source>
</evidence>
<dbReference type="InterPro" id="IPR001128">
    <property type="entry name" value="Cyt_P450"/>
</dbReference>
<dbReference type="Pfam" id="PF00067">
    <property type="entry name" value="p450"/>
    <property type="match status" value="1"/>
</dbReference>
<dbReference type="AlphaFoldDB" id="A0A0B6YSD6"/>
<gene>
    <name evidence="4" type="primary">ORF35427</name>
</gene>
<dbReference type="PRINTS" id="PR00463">
    <property type="entry name" value="EP450I"/>
</dbReference>
<evidence type="ECO:0000313" key="4">
    <source>
        <dbReference type="EMBL" id="CEK59179.1"/>
    </source>
</evidence>
<keyword evidence="3" id="KW-1133">Transmembrane helix</keyword>
<dbReference type="InterPro" id="IPR036396">
    <property type="entry name" value="Cyt_P450_sf"/>
</dbReference>
<dbReference type="GO" id="GO:0020037">
    <property type="term" value="F:heme binding"/>
    <property type="evidence" value="ECO:0007669"/>
    <property type="project" value="InterPro"/>
</dbReference>
<evidence type="ECO:0000256" key="2">
    <source>
        <dbReference type="PIRSR" id="PIRSR602401-1"/>
    </source>
</evidence>
<keyword evidence="2" id="KW-0408">Iron</keyword>
<organism evidence="4">
    <name type="scientific">Arion vulgaris</name>
    <dbReference type="NCBI Taxonomy" id="1028688"/>
    <lineage>
        <taxon>Eukaryota</taxon>
        <taxon>Metazoa</taxon>
        <taxon>Spiralia</taxon>
        <taxon>Lophotrochozoa</taxon>
        <taxon>Mollusca</taxon>
        <taxon>Gastropoda</taxon>
        <taxon>Heterobranchia</taxon>
        <taxon>Euthyneura</taxon>
        <taxon>Panpulmonata</taxon>
        <taxon>Eupulmonata</taxon>
        <taxon>Stylommatophora</taxon>
        <taxon>Helicina</taxon>
        <taxon>Arionoidea</taxon>
        <taxon>Arionidae</taxon>
        <taxon>Arion</taxon>
    </lineage>
</organism>
<dbReference type="GO" id="GO:0016020">
    <property type="term" value="C:membrane"/>
    <property type="evidence" value="ECO:0007669"/>
    <property type="project" value="TreeGrafter"/>
</dbReference>
<dbReference type="GO" id="GO:0005506">
    <property type="term" value="F:iron ion binding"/>
    <property type="evidence" value="ECO:0007669"/>
    <property type="project" value="InterPro"/>
</dbReference>
<dbReference type="SUPFAM" id="SSF48264">
    <property type="entry name" value="Cytochrome P450"/>
    <property type="match status" value="1"/>
</dbReference>
<dbReference type="InterPro" id="IPR052666">
    <property type="entry name" value="CYP450_20A1-like"/>
</dbReference>
<comment type="cofactor">
    <cofactor evidence="2">
        <name>heme</name>
        <dbReference type="ChEBI" id="CHEBI:30413"/>
    </cofactor>
</comment>
<feature type="transmembrane region" description="Helical" evidence="3">
    <location>
        <begin position="6"/>
        <end position="23"/>
    </location>
</feature>
<keyword evidence="3" id="KW-0812">Transmembrane</keyword>
<dbReference type="EMBL" id="HACG01012314">
    <property type="protein sequence ID" value="CEK59179.1"/>
    <property type="molecule type" value="Transcribed_RNA"/>
</dbReference>
<dbReference type="GO" id="GO:0004497">
    <property type="term" value="F:monooxygenase activity"/>
    <property type="evidence" value="ECO:0007669"/>
    <property type="project" value="InterPro"/>
</dbReference>
<reference evidence="4" key="1">
    <citation type="submission" date="2014-12" db="EMBL/GenBank/DDBJ databases">
        <title>Insight into the proteome of Arion vulgaris.</title>
        <authorList>
            <person name="Aradska J."/>
            <person name="Bulat T."/>
            <person name="Smidak R."/>
            <person name="Sarate P."/>
            <person name="Gangsoo J."/>
            <person name="Sialana F."/>
            <person name="Bilban M."/>
            <person name="Lubec G."/>
        </authorList>
    </citation>
    <scope>NUCLEOTIDE SEQUENCE</scope>
    <source>
        <tissue evidence="4">Skin</tissue>
    </source>
</reference>
<protein>
    <recommendedName>
        <fullName evidence="5">Cytochrome P450</fullName>
    </recommendedName>
</protein>
<dbReference type="GO" id="GO:0016705">
    <property type="term" value="F:oxidoreductase activity, acting on paired donors, with incorporation or reduction of molecular oxygen"/>
    <property type="evidence" value="ECO:0007669"/>
    <property type="project" value="InterPro"/>
</dbReference>
<name>A0A0B6YSD6_9EUPU</name>
<dbReference type="InterPro" id="IPR002401">
    <property type="entry name" value="Cyt_P450_E_grp-I"/>
</dbReference>
<dbReference type="Gene3D" id="1.10.630.10">
    <property type="entry name" value="Cytochrome P450"/>
    <property type="match status" value="1"/>
</dbReference>
<accession>A0A0B6YSD6</accession>
<feature type="binding site" description="axial binding residue" evidence="2">
    <location>
        <position position="417"/>
    </location>
    <ligand>
        <name>heme</name>
        <dbReference type="ChEBI" id="CHEBI:30413"/>
    </ligand>
    <ligandPart>
        <name>Fe</name>
        <dbReference type="ChEBI" id="CHEBI:18248"/>
    </ligandPart>
</feature>
<comment type="similarity">
    <text evidence="1">Belongs to the cytochrome P450 family.</text>
</comment>